<comment type="caution">
    <text evidence="7">The sequence shown here is derived from an EMBL/GenBank/DDBJ whole genome shotgun (WGS) entry which is preliminary data.</text>
</comment>
<evidence type="ECO:0000256" key="6">
    <source>
        <dbReference type="SAM" id="Phobius"/>
    </source>
</evidence>
<keyword evidence="8" id="KW-1185">Reference proteome</keyword>
<feature type="transmembrane region" description="Helical" evidence="6">
    <location>
        <begin position="72"/>
        <end position="89"/>
    </location>
</feature>
<keyword evidence="4 6" id="KW-1133">Transmembrane helix</keyword>
<keyword evidence="2" id="KW-1003">Cell membrane</keyword>
<name>A0ABQ0A5I6_9GAMM</name>
<feature type="transmembrane region" description="Helical" evidence="6">
    <location>
        <begin position="6"/>
        <end position="29"/>
    </location>
</feature>
<sequence length="208" mass="21660">MIEVSQLLAYVVALGIAAAIPGPGMTALVARSAASGATAGFVMLAGLILGDLTYLSLAVFGLAVVAKTFSEFFIVVKLLAAAYLVYLAWRFWVAEHQSINANANISKKEMVGTFISGLTITLSNPKTIAFYLALLPVVINLQDVTVLNWATALVPATVGILLVIGGAFIFGALIIRKFLASAKAQKYLHRGAATAMIAAAGTMVVKGS</sequence>
<feature type="transmembrane region" description="Helical" evidence="6">
    <location>
        <begin position="41"/>
        <end position="66"/>
    </location>
</feature>
<accession>A0ABQ0A5I6</accession>
<dbReference type="InterPro" id="IPR001123">
    <property type="entry name" value="LeuE-type"/>
</dbReference>
<organism evidence="7 8">
    <name type="scientific">Sessilibacter corallicola</name>
    <dbReference type="NCBI Taxonomy" id="2904075"/>
    <lineage>
        <taxon>Bacteria</taxon>
        <taxon>Pseudomonadati</taxon>
        <taxon>Pseudomonadota</taxon>
        <taxon>Gammaproteobacteria</taxon>
        <taxon>Cellvibrionales</taxon>
        <taxon>Cellvibrionaceae</taxon>
        <taxon>Sessilibacter</taxon>
    </lineage>
</organism>
<gene>
    <name evidence="7" type="ORF">NBRC116591_07270</name>
</gene>
<dbReference type="Pfam" id="PF01810">
    <property type="entry name" value="LysE"/>
    <property type="match status" value="1"/>
</dbReference>
<feature type="transmembrane region" description="Helical" evidence="6">
    <location>
        <begin position="153"/>
        <end position="175"/>
    </location>
</feature>
<evidence type="ECO:0000256" key="2">
    <source>
        <dbReference type="ARBA" id="ARBA00022475"/>
    </source>
</evidence>
<keyword evidence="5 6" id="KW-0472">Membrane</keyword>
<dbReference type="PANTHER" id="PTHR30086:SF20">
    <property type="entry name" value="ARGININE EXPORTER PROTEIN ARGO-RELATED"/>
    <property type="match status" value="1"/>
</dbReference>
<proteinExistence type="predicted"/>
<evidence type="ECO:0000313" key="7">
    <source>
        <dbReference type="EMBL" id="GAA6166917.1"/>
    </source>
</evidence>
<keyword evidence="3 6" id="KW-0812">Transmembrane</keyword>
<dbReference type="EMBL" id="BAABWN010000002">
    <property type="protein sequence ID" value="GAA6166917.1"/>
    <property type="molecule type" value="Genomic_DNA"/>
</dbReference>
<evidence type="ECO:0000313" key="8">
    <source>
        <dbReference type="Proteomes" id="UP001465153"/>
    </source>
</evidence>
<evidence type="ECO:0000256" key="4">
    <source>
        <dbReference type="ARBA" id="ARBA00022989"/>
    </source>
</evidence>
<feature type="transmembrane region" description="Helical" evidence="6">
    <location>
        <begin position="187"/>
        <end position="205"/>
    </location>
</feature>
<dbReference type="Proteomes" id="UP001465153">
    <property type="component" value="Unassembled WGS sequence"/>
</dbReference>
<reference evidence="7 8" key="1">
    <citation type="submission" date="2024-04" db="EMBL/GenBank/DDBJ databases">
        <title>Draft genome sequence of Sessilibacter corallicola NBRC 116591.</title>
        <authorList>
            <person name="Miyakawa T."/>
            <person name="Kusuya Y."/>
            <person name="Miura T."/>
        </authorList>
    </citation>
    <scope>NUCLEOTIDE SEQUENCE [LARGE SCALE GENOMIC DNA]</scope>
    <source>
        <strain evidence="7 8">KU-00831-HH</strain>
    </source>
</reference>
<dbReference type="PANTHER" id="PTHR30086">
    <property type="entry name" value="ARGININE EXPORTER PROTEIN ARGO"/>
    <property type="match status" value="1"/>
</dbReference>
<evidence type="ECO:0000256" key="5">
    <source>
        <dbReference type="ARBA" id="ARBA00023136"/>
    </source>
</evidence>
<dbReference type="RefSeq" id="WP_353301715.1">
    <property type="nucleotide sequence ID" value="NZ_BAABWN010000002.1"/>
</dbReference>
<comment type="subcellular location">
    <subcellularLocation>
        <location evidence="1">Cell membrane</location>
        <topology evidence="1">Multi-pass membrane protein</topology>
    </subcellularLocation>
</comment>
<protein>
    <submittedName>
        <fullName evidence="7">LysE family translocator</fullName>
    </submittedName>
</protein>
<evidence type="ECO:0000256" key="1">
    <source>
        <dbReference type="ARBA" id="ARBA00004651"/>
    </source>
</evidence>
<evidence type="ECO:0000256" key="3">
    <source>
        <dbReference type="ARBA" id="ARBA00022692"/>
    </source>
</evidence>